<dbReference type="CDD" id="cd01347">
    <property type="entry name" value="ligand_gated_channel"/>
    <property type="match status" value="1"/>
</dbReference>
<dbReference type="Gene3D" id="2.170.130.10">
    <property type="entry name" value="TonB-dependent receptor, plug domain"/>
    <property type="match status" value="1"/>
</dbReference>
<keyword evidence="3 10" id="KW-1134">Transmembrane beta strand</keyword>
<keyword evidence="16" id="KW-1185">Reference proteome</keyword>
<reference evidence="15 16" key="1">
    <citation type="submission" date="2020-08" db="EMBL/GenBank/DDBJ databases">
        <title>Genomic Encyclopedia of Type Strains, Phase IV (KMG-IV): sequencing the most valuable type-strain genomes for metagenomic binning, comparative biology and taxonomic classification.</title>
        <authorList>
            <person name="Goeker M."/>
        </authorList>
    </citation>
    <scope>NUCLEOTIDE SEQUENCE [LARGE SCALE GENOMIC DNA]</scope>
    <source>
        <strain evidence="15 16">DSM 27057</strain>
    </source>
</reference>
<comment type="similarity">
    <text evidence="10 11">Belongs to the TonB-dependent receptor family.</text>
</comment>
<dbReference type="EMBL" id="JACIDX010000010">
    <property type="protein sequence ID" value="MBB3955836.1"/>
    <property type="molecule type" value="Genomic_DNA"/>
</dbReference>
<organism evidence="15 16">
    <name type="scientific">Novosphingobium sediminicola</name>
    <dbReference type="NCBI Taxonomy" id="563162"/>
    <lineage>
        <taxon>Bacteria</taxon>
        <taxon>Pseudomonadati</taxon>
        <taxon>Pseudomonadota</taxon>
        <taxon>Alphaproteobacteria</taxon>
        <taxon>Sphingomonadales</taxon>
        <taxon>Sphingomonadaceae</taxon>
        <taxon>Novosphingobium</taxon>
    </lineage>
</organism>
<feature type="domain" description="TonB-dependent receptor-like beta-barrel" evidence="13">
    <location>
        <begin position="330"/>
        <end position="589"/>
    </location>
</feature>
<dbReference type="InterPro" id="IPR036942">
    <property type="entry name" value="Beta-barrel_TonB_sf"/>
</dbReference>
<dbReference type="Proteomes" id="UP000548867">
    <property type="component" value="Unassembled WGS sequence"/>
</dbReference>
<feature type="domain" description="TonB-dependent receptor plug" evidence="14">
    <location>
        <begin position="41"/>
        <end position="149"/>
    </location>
</feature>
<evidence type="ECO:0000256" key="12">
    <source>
        <dbReference type="SAM" id="SignalP"/>
    </source>
</evidence>
<evidence type="ECO:0000256" key="7">
    <source>
        <dbReference type="ARBA" id="ARBA00023077"/>
    </source>
</evidence>
<keyword evidence="2 10" id="KW-0813">Transport</keyword>
<evidence type="ECO:0000256" key="5">
    <source>
        <dbReference type="ARBA" id="ARBA00022729"/>
    </source>
</evidence>
<dbReference type="InterPro" id="IPR012910">
    <property type="entry name" value="Plug_dom"/>
</dbReference>
<keyword evidence="5 12" id="KW-0732">Signal</keyword>
<dbReference type="GO" id="GO:0009279">
    <property type="term" value="C:cell outer membrane"/>
    <property type="evidence" value="ECO:0007669"/>
    <property type="project" value="UniProtKB-SubCell"/>
</dbReference>
<dbReference type="Pfam" id="PF00593">
    <property type="entry name" value="TonB_dep_Rec_b-barrel"/>
    <property type="match status" value="1"/>
</dbReference>
<dbReference type="PROSITE" id="PS52016">
    <property type="entry name" value="TONB_DEPENDENT_REC_3"/>
    <property type="match status" value="1"/>
</dbReference>
<gene>
    <name evidence="15" type="ORF">GGR38_002792</name>
</gene>
<dbReference type="PANTHER" id="PTHR30069:SF53">
    <property type="entry name" value="COLICIN I RECEPTOR-RELATED"/>
    <property type="match status" value="1"/>
</dbReference>
<dbReference type="GO" id="GO:0015889">
    <property type="term" value="P:cobalamin transport"/>
    <property type="evidence" value="ECO:0007669"/>
    <property type="project" value="TreeGrafter"/>
</dbReference>
<evidence type="ECO:0000256" key="4">
    <source>
        <dbReference type="ARBA" id="ARBA00022692"/>
    </source>
</evidence>
<feature type="signal peptide" evidence="12">
    <location>
        <begin position="1"/>
        <end position="23"/>
    </location>
</feature>
<keyword evidence="4 10" id="KW-0812">Transmembrane</keyword>
<keyword evidence="9 10" id="KW-0998">Cell outer membrane</keyword>
<evidence type="ECO:0000256" key="10">
    <source>
        <dbReference type="PROSITE-ProRule" id="PRU01360"/>
    </source>
</evidence>
<dbReference type="SUPFAM" id="SSF56935">
    <property type="entry name" value="Porins"/>
    <property type="match status" value="1"/>
</dbReference>
<comment type="caution">
    <text evidence="15">The sequence shown here is derived from an EMBL/GenBank/DDBJ whole genome shotgun (WGS) entry which is preliminary data.</text>
</comment>
<proteinExistence type="inferred from homology"/>
<evidence type="ECO:0000256" key="1">
    <source>
        <dbReference type="ARBA" id="ARBA00004571"/>
    </source>
</evidence>
<evidence type="ECO:0000259" key="13">
    <source>
        <dbReference type="Pfam" id="PF00593"/>
    </source>
</evidence>
<dbReference type="GO" id="GO:0006811">
    <property type="term" value="P:monoatomic ion transport"/>
    <property type="evidence" value="ECO:0007669"/>
    <property type="project" value="UniProtKB-KW"/>
</dbReference>
<dbReference type="InterPro" id="IPR039426">
    <property type="entry name" value="TonB-dep_rcpt-like"/>
</dbReference>
<keyword evidence="7 11" id="KW-0798">TonB box</keyword>
<protein>
    <submittedName>
        <fullName evidence="15">Vitamin B12 transporter</fullName>
    </submittedName>
</protein>
<dbReference type="Gene3D" id="2.40.170.20">
    <property type="entry name" value="TonB-dependent receptor, beta-barrel domain"/>
    <property type="match status" value="1"/>
</dbReference>
<keyword evidence="6" id="KW-0406">Ion transport</keyword>
<evidence type="ECO:0000256" key="6">
    <source>
        <dbReference type="ARBA" id="ARBA00023065"/>
    </source>
</evidence>
<name>A0A7W6CMS6_9SPHN</name>
<dbReference type="Pfam" id="PF07715">
    <property type="entry name" value="Plug"/>
    <property type="match status" value="1"/>
</dbReference>
<dbReference type="PANTHER" id="PTHR30069">
    <property type="entry name" value="TONB-DEPENDENT OUTER MEMBRANE RECEPTOR"/>
    <property type="match status" value="1"/>
</dbReference>
<dbReference type="InterPro" id="IPR037066">
    <property type="entry name" value="Plug_dom_sf"/>
</dbReference>
<evidence type="ECO:0000256" key="2">
    <source>
        <dbReference type="ARBA" id="ARBA00022448"/>
    </source>
</evidence>
<evidence type="ECO:0000313" key="15">
    <source>
        <dbReference type="EMBL" id="MBB3955836.1"/>
    </source>
</evidence>
<dbReference type="InterPro" id="IPR000531">
    <property type="entry name" value="Beta-barrel_TonB"/>
</dbReference>
<comment type="subcellular location">
    <subcellularLocation>
        <location evidence="1 10">Cell outer membrane</location>
        <topology evidence="1 10">Multi-pass membrane protein</topology>
    </subcellularLocation>
</comment>
<keyword evidence="8 10" id="KW-0472">Membrane</keyword>
<evidence type="ECO:0000313" key="16">
    <source>
        <dbReference type="Proteomes" id="UP000548867"/>
    </source>
</evidence>
<dbReference type="RefSeq" id="WP_183626476.1">
    <property type="nucleotide sequence ID" value="NZ_JACIDX010000010.1"/>
</dbReference>
<evidence type="ECO:0000256" key="8">
    <source>
        <dbReference type="ARBA" id="ARBA00023136"/>
    </source>
</evidence>
<evidence type="ECO:0000259" key="14">
    <source>
        <dbReference type="Pfam" id="PF07715"/>
    </source>
</evidence>
<evidence type="ECO:0000256" key="3">
    <source>
        <dbReference type="ARBA" id="ARBA00022452"/>
    </source>
</evidence>
<feature type="chain" id="PRO_5031139153" evidence="12">
    <location>
        <begin position="24"/>
        <end position="615"/>
    </location>
</feature>
<dbReference type="AlphaFoldDB" id="A0A7W6CMS6"/>
<sequence length="615" mass="65476">MNIRYFAAASSLVALALSAPAIAADDAGAITVLATGHSQPVDETGQSISVVDLAEIQSIQGPDLTRVLTRLPGVSFARAGGLGATTSFFVRGANSEQTLVMIDGVKVEDTAAPSGGYDFANLVSGGVGSIELLRGSNSVVWGSNAIGGVIAITSRELNGAELNFEGGSNNTFDAGATLGLSKDAYAITLNGGYLSTDGIPTRTTDTRNNGFHQTRLSTRARLRLAQGLNLVATARYADGKVGVDSYDWVLGYVNRGEQQSSEQVSGRVGLEYAADTYSARLGISQSSLRRGYIDPTVQSTEYSSYLGRSTRIDGAAHVDLPYFFSADVGGEAMWNHARSYYFTPGAVNDANIASGYGLLGWRAFGLSLSGGLRVDSHSTFGTHTTFGANGTYSLIDDVRLRASYGEGFRAPSLYQLFDPYSGNTGLKAETSKSYDVGLEKGDRNGKLYGAVTWFHRDTNNQIDYDLSTSTYANLGRTRAEGLEFETGLRPVDALQLRALYTFVKSTNQTAGSSALGKDLARRPRHMVTWSADWKTPLAGLAIGGDIRVVSSSFDNAANSNRLAGYALFGLRASIPVGDHAEIFGRIENLTNERYAVVQDYNSYGRTAALGLRAKL</sequence>
<evidence type="ECO:0000256" key="9">
    <source>
        <dbReference type="ARBA" id="ARBA00023237"/>
    </source>
</evidence>
<accession>A0A7W6CMS6</accession>
<evidence type="ECO:0000256" key="11">
    <source>
        <dbReference type="RuleBase" id="RU003357"/>
    </source>
</evidence>